<dbReference type="EMBL" id="KQ964267">
    <property type="protein sequence ID" value="KXJ86541.1"/>
    <property type="molecule type" value="Genomic_DNA"/>
</dbReference>
<name>A0A136INP3_9PEZI</name>
<evidence type="ECO:0000313" key="3">
    <source>
        <dbReference type="Proteomes" id="UP000070501"/>
    </source>
</evidence>
<organism evidence="2 3">
    <name type="scientific">Microdochium bolleyi</name>
    <dbReference type="NCBI Taxonomy" id="196109"/>
    <lineage>
        <taxon>Eukaryota</taxon>
        <taxon>Fungi</taxon>
        <taxon>Dikarya</taxon>
        <taxon>Ascomycota</taxon>
        <taxon>Pezizomycotina</taxon>
        <taxon>Sordariomycetes</taxon>
        <taxon>Xylariomycetidae</taxon>
        <taxon>Xylariales</taxon>
        <taxon>Microdochiaceae</taxon>
        <taxon>Microdochium</taxon>
    </lineage>
</organism>
<dbReference type="InParanoid" id="A0A136INP3"/>
<proteinExistence type="predicted"/>
<dbReference type="OrthoDB" id="4787622at2759"/>
<keyword evidence="3" id="KW-1185">Reference proteome</keyword>
<dbReference type="Proteomes" id="UP000070501">
    <property type="component" value="Unassembled WGS sequence"/>
</dbReference>
<evidence type="ECO:0000256" key="1">
    <source>
        <dbReference type="SAM" id="MobiDB-lite"/>
    </source>
</evidence>
<reference evidence="3" key="1">
    <citation type="submission" date="2016-02" db="EMBL/GenBank/DDBJ databases">
        <title>Draft genome sequence of Microdochium bolleyi, a fungal endophyte of beachgrass.</title>
        <authorList>
            <consortium name="DOE Joint Genome Institute"/>
            <person name="David A.S."/>
            <person name="May G."/>
            <person name="Haridas S."/>
            <person name="Lim J."/>
            <person name="Wang M."/>
            <person name="Labutti K."/>
            <person name="Lipzen A."/>
            <person name="Barry K."/>
            <person name="Grigoriev I.V."/>
        </authorList>
    </citation>
    <scope>NUCLEOTIDE SEQUENCE [LARGE SCALE GENOMIC DNA]</scope>
    <source>
        <strain evidence="3">J235TASD1</strain>
    </source>
</reference>
<evidence type="ECO:0000313" key="2">
    <source>
        <dbReference type="EMBL" id="KXJ86541.1"/>
    </source>
</evidence>
<protein>
    <submittedName>
        <fullName evidence="2">Uncharacterized protein</fullName>
    </submittedName>
</protein>
<accession>A0A136INP3</accession>
<feature type="region of interest" description="Disordered" evidence="1">
    <location>
        <begin position="31"/>
        <end position="162"/>
    </location>
</feature>
<feature type="compositionally biased region" description="Low complexity" evidence="1">
    <location>
        <begin position="80"/>
        <end position="100"/>
    </location>
</feature>
<gene>
    <name evidence="2" type="ORF">Micbo1qcDRAFT_179800</name>
</gene>
<sequence>MPEQPASTMDALGTTIKIKKEEEESDAAFCDGGGHSYDDLEQNGDFLRGSTSPLLKRCRESTSPDSVFTAPSPLPPATPQSQHQQTQNQRLFFPAAAPSASPSPPPEALAVNSSWRLPRQVKRARRDSDSNSNAHVHLAAARSNKHCNDEASSSASPPRRPKFAQNNAVLRLHDNLQGLVGTTTTIAALAEFITTTDTSSQLVTRFSWAMFLEWYHQHRHQQHHTHHRARFQMREPSVPHEEEGAMTVVHDRYSWHLALLEAQEGGGGVEVAARGGVQYLDMFEM</sequence>
<dbReference type="AlphaFoldDB" id="A0A136INP3"/>